<keyword evidence="18" id="KW-1185">Reference proteome</keyword>
<dbReference type="EC" id="7.6.2.1" evidence="13"/>
<dbReference type="Pfam" id="PF00122">
    <property type="entry name" value="E1-E2_ATPase"/>
    <property type="match status" value="1"/>
</dbReference>
<evidence type="ECO:0000256" key="8">
    <source>
        <dbReference type="ARBA" id="ARBA00022842"/>
    </source>
</evidence>
<dbReference type="InterPro" id="IPR001757">
    <property type="entry name" value="P_typ_ATPase"/>
</dbReference>
<dbReference type="NCBIfam" id="TIGR01494">
    <property type="entry name" value="ATPase_P-type"/>
    <property type="match status" value="3"/>
</dbReference>
<dbReference type="Gene3D" id="3.40.1110.10">
    <property type="entry name" value="Calcium-transporting ATPase, cytoplasmic domain N"/>
    <property type="match status" value="1"/>
</dbReference>
<dbReference type="PANTHER" id="PTHR24092">
    <property type="entry name" value="PROBABLE PHOSPHOLIPID-TRANSPORTING ATPASE"/>
    <property type="match status" value="1"/>
</dbReference>
<dbReference type="InterPro" id="IPR032630">
    <property type="entry name" value="P_typ_ATPase_c"/>
</dbReference>
<dbReference type="Pfam" id="PF16212">
    <property type="entry name" value="PhoLip_ATPase_C"/>
    <property type="match status" value="1"/>
</dbReference>
<dbReference type="SUPFAM" id="SSF81653">
    <property type="entry name" value="Calcium ATPase, transduction domain A"/>
    <property type="match status" value="1"/>
</dbReference>
<keyword evidence="4 13" id="KW-0812">Transmembrane</keyword>
<dbReference type="CDD" id="cd02073">
    <property type="entry name" value="P-type_ATPase_APLT_Dnf-like"/>
    <property type="match status" value="1"/>
</dbReference>
<dbReference type="InterPro" id="IPR023298">
    <property type="entry name" value="ATPase_P-typ_TM_dom_sf"/>
</dbReference>
<dbReference type="Proteomes" id="UP001307889">
    <property type="component" value="Chromosome 13"/>
</dbReference>
<keyword evidence="6 13" id="KW-0547">Nucleotide-binding</keyword>
<feature type="transmembrane region" description="Helical" evidence="13">
    <location>
        <begin position="960"/>
        <end position="982"/>
    </location>
</feature>
<dbReference type="InterPro" id="IPR006539">
    <property type="entry name" value="P-type_ATPase_IV"/>
</dbReference>
<keyword evidence="5" id="KW-0479">Metal-binding</keyword>
<feature type="domain" description="P-type ATPase A" evidence="14">
    <location>
        <begin position="134"/>
        <end position="195"/>
    </location>
</feature>
<feature type="transmembrane region" description="Helical" evidence="13">
    <location>
        <begin position="994"/>
        <end position="1014"/>
    </location>
</feature>
<gene>
    <name evidence="17" type="ORF">NTJ_14502</name>
</gene>
<evidence type="ECO:0000256" key="13">
    <source>
        <dbReference type="RuleBase" id="RU362033"/>
    </source>
</evidence>
<proteinExistence type="inferred from homology"/>
<evidence type="ECO:0000313" key="17">
    <source>
        <dbReference type="EMBL" id="BET01686.1"/>
    </source>
</evidence>
<dbReference type="PRINTS" id="PR00119">
    <property type="entry name" value="CATATPASE"/>
</dbReference>
<dbReference type="InterPro" id="IPR023299">
    <property type="entry name" value="ATPase_P-typ_cyto_dom_N"/>
</dbReference>
<dbReference type="SUPFAM" id="SSF56784">
    <property type="entry name" value="HAD-like"/>
    <property type="match status" value="1"/>
</dbReference>
<evidence type="ECO:0000256" key="10">
    <source>
        <dbReference type="ARBA" id="ARBA00022989"/>
    </source>
</evidence>
<organism evidence="17 18">
    <name type="scientific">Nesidiocoris tenuis</name>
    <dbReference type="NCBI Taxonomy" id="355587"/>
    <lineage>
        <taxon>Eukaryota</taxon>
        <taxon>Metazoa</taxon>
        <taxon>Ecdysozoa</taxon>
        <taxon>Arthropoda</taxon>
        <taxon>Hexapoda</taxon>
        <taxon>Insecta</taxon>
        <taxon>Pterygota</taxon>
        <taxon>Neoptera</taxon>
        <taxon>Paraneoptera</taxon>
        <taxon>Hemiptera</taxon>
        <taxon>Heteroptera</taxon>
        <taxon>Panheteroptera</taxon>
        <taxon>Cimicomorpha</taxon>
        <taxon>Miridae</taxon>
        <taxon>Dicyphina</taxon>
        <taxon>Nesidiocoris</taxon>
    </lineage>
</organism>
<dbReference type="Pfam" id="PF13246">
    <property type="entry name" value="Cation_ATPase"/>
    <property type="match status" value="1"/>
</dbReference>
<evidence type="ECO:0000256" key="12">
    <source>
        <dbReference type="ARBA" id="ARBA00034036"/>
    </source>
</evidence>
<dbReference type="PROSITE" id="PS00154">
    <property type="entry name" value="ATPASE_E1_E2"/>
    <property type="match status" value="1"/>
</dbReference>
<evidence type="ECO:0000256" key="6">
    <source>
        <dbReference type="ARBA" id="ARBA00022741"/>
    </source>
</evidence>
<dbReference type="InterPro" id="IPR044492">
    <property type="entry name" value="P_typ_ATPase_HD_dom"/>
</dbReference>
<sequence>MPSRKDYSEIQGATFDGDRSNLVESGVDSTDCVTGSPDYRIVFINRPQPSDYLTNHITTAKYTKLSFLPSFLFEQFRRYSNCFFLFIALLQQIPDVSPTGRFTTLVPLIFILLVSALKEIVEDYKRHVADRETNHREVEVLKDGNWQWVTWENVEVGNIVKVQNNQFFPADLIVLSTSEPQGMCYIETMNLDGETNLKIRQSPPETSNLLDARLLSDFRACIECEHPNKLIYEFNGALKESGKQPLPLGPERVLLRGAMLRNTSWVFGVVIYTGHETKLLMNSTKAPLKRSTIDKATNTQVLMLFFLLVFLCLVSSLYNELWTREHVPWTKDFLQISTSDKVPKNFGFNFLTFIILFNNLIPISLQVTLEVVRFVQATFINQDLDMYHEETDTPAMARTSNLNEELGMVKYIFSDKTGTLTRNVMEFKRCSVAGKIFECIQGSSQQTSQPPIIKDLKQNDAQSTVINHFLRMMAVCHTVIPEKLASGEIVYHASSPDERALLQGARDYGFVFDTRTPNFVEILCLGKREKYEILNVIEFTSARKRMSIICRNPEGKYLLFCKGADSVIYERLSKKGQAFREDTLRHLEEFASSGLRTLCFGMAELTPQQYTEWAEIYRTASLAIVNRESKVAEAAELIEQNLTLLGASAVEDKLQDEVPETIAALAKAGINIWVLTGDKQETAINIGYSTRLLDSNSTIIIINEVTIEGVRETLLHHLNNINPAGRFALVIDGQSLKFTLMPDLKQDFLHLCLSCKSVICCRVSPMQKAEVVELVTSQTSSVTLAIGDGANDVAMIQKAHVGVGISGVEGLQAACASDYSIAQFRYLLRLLFVHGSWNYNRMCKLILYSFYKNICLYVIELWFAIYSGWTGQILFERWTIGLYNVLFTAAPPFAIGIIEKVCSAETMLKYPKLYGQKASSFSVTTFWVWIGNAMVHSMLLFWLAMLAVNHEVLWKNGREGGYLMLGNMVYTYTVTTVCLKAGLHTAFWTVFTHLSIWGSIAAWLIMIAVYSHAYPLLPIGEVMSGMDVICFSSLYFWLGLFLIPIAILVPDLSFIVFQRTLFKSLPQAVRESEINQNDPASVMVESKHSITERARLLKGVKSVFNLRSTTQRPPVEVELSHGFAFSQEEGGAVPQSDVIRAYNTNTPKPSGM</sequence>
<feature type="transmembrane region" description="Helical" evidence="13">
    <location>
        <begin position="346"/>
        <end position="365"/>
    </location>
</feature>
<accession>A0ABN7BET6</accession>
<evidence type="ECO:0000256" key="3">
    <source>
        <dbReference type="ARBA" id="ARBA00008109"/>
    </source>
</evidence>
<dbReference type="SFLD" id="SFLDS00003">
    <property type="entry name" value="Haloacid_Dehalogenase"/>
    <property type="match status" value="1"/>
</dbReference>
<feature type="domain" description="P-type ATPase N-terminal" evidence="15">
    <location>
        <begin position="44"/>
        <end position="105"/>
    </location>
</feature>
<evidence type="ECO:0000256" key="11">
    <source>
        <dbReference type="ARBA" id="ARBA00023136"/>
    </source>
</evidence>
<dbReference type="SFLD" id="SFLDG00002">
    <property type="entry name" value="C1.7:_P-type_atpase_like"/>
    <property type="match status" value="1"/>
</dbReference>
<dbReference type="InterPro" id="IPR008250">
    <property type="entry name" value="ATPase_P-typ_transduc_dom_A_sf"/>
</dbReference>
<dbReference type="NCBIfam" id="TIGR01652">
    <property type="entry name" value="ATPase-Plipid"/>
    <property type="match status" value="1"/>
</dbReference>
<dbReference type="Pfam" id="PF16209">
    <property type="entry name" value="PhoLip_ATPase_N"/>
    <property type="match status" value="1"/>
</dbReference>
<dbReference type="InterPro" id="IPR059000">
    <property type="entry name" value="ATPase_P-type_domA"/>
</dbReference>
<dbReference type="Gene3D" id="2.70.150.10">
    <property type="entry name" value="Calcium-transporting ATPase, cytoplasmic transduction domain A"/>
    <property type="match status" value="1"/>
</dbReference>
<feature type="transmembrane region" description="Helical" evidence="13">
    <location>
        <begin position="923"/>
        <end position="948"/>
    </location>
</feature>
<evidence type="ECO:0000256" key="7">
    <source>
        <dbReference type="ARBA" id="ARBA00022840"/>
    </source>
</evidence>
<dbReference type="SUPFAM" id="SSF81665">
    <property type="entry name" value="Calcium ATPase, transmembrane domain M"/>
    <property type="match status" value="1"/>
</dbReference>
<evidence type="ECO:0000259" key="16">
    <source>
        <dbReference type="Pfam" id="PF16212"/>
    </source>
</evidence>
<protein>
    <recommendedName>
        <fullName evidence="13">Phospholipid-transporting ATPase</fullName>
        <ecNumber evidence="13">7.6.2.1</ecNumber>
    </recommendedName>
</protein>
<dbReference type="InterPro" id="IPR032631">
    <property type="entry name" value="P-type_ATPase_N"/>
</dbReference>
<dbReference type="SUPFAM" id="SSF81660">
    <property type="entry name" value="Metal cation-transporting ATPase, ATP-binding domain N"/>
    <property type="match status" value="1"/>
</dbReference>
<dbReference type="PANTHER" id="PTHR24092:SF150">
    <property type="entry name" value="PHOSPHOLIPID-TRANSPORTING ATPASE"/>
    <property type="match status" value="1"/>
</dbReference>
<feature type="transmembrane region" description="Helical" evidence="13">
    <location>
        <begin position="1034"/>
        <end position="1057"/>
    </location>
</feature>
<evidence type="ECO:0000256" key="5">
    <source>
        <dbReference type="ARBA" id="ARBA00022723"/>
    </source>
</evidence>
<dbReference type="EMBL" id="AP028921">
    <property type="protein sequence ID" value="BET01686.1"/>
    <property type="molecule type" value="Genomic_DNA"/>
</dbReference>
<dbReference type="InterPro" id="IPR023214">
    <property type="entry name" value="HAD_sf"/>
</dbReference>
<dbReference type="InterPro" id="IPR036412">
    <property type="entry name" value="HAD-like_sf"/>
</dbReference>
<dbReference type="InterPro" id="IPR018303">
    <property type="entry name" value="ATPase_P-typ_P_site"/>
</dbReference>
<evidence type="ECO:0000256" key="9">
    <source>
        <dbReference type="ARBA" id="ARBA00022967"/>
    </source>
</evidence>
<keyword evidence="10 13" id="KW-1133">Transmembrane helix</keyword>
<reference evidence="17 18" key="1">
    <citation type="submission" date="2023-09" db="EMBL/GenBank/DDBJ databases">
        <title>Nesidiocoris tenuis whole genome shotgun sequence.</title>
        <authorList>
            <person name="Shibata T."/>
            <person name="Shimoda M."/>
            <person name="Kobayashi T."/>
            <person name="Uehara T."/>
        </authorList>
    </citation>
    <scope>NUCLEOTIDE SEQUENCE [LARGE SCALE GENOMIC DNA]</scope>
    <source>
        <strain evidence="17 18">Japan</strain>
    </source>
</reference>
<evidence type="ECO:0000256" key="2">
    <source>
        <dbReference type="ARBA" id="ARBA00004308"/>
    </source>
</evidence>
<evidence type="ECO:0000313" key="18">
    <source>
        <dbReference type="Proteomes" id="UP001307889"/>
    </source>
</evidence>
<keyword evidence="11 13" id="KW-0472">Membrane</keyword>
<name>A0ABN7BET6_9HEMI</name>
<dbReference type="SFLD" id="SFLDF00027">
    <property type="entry name" value="p-type_atpase"/>
    <property type="match status" value="1"/>
</dbReference>
<feature type="transmembrane region" description="Helical" evidence="13">
    <location>
        <begin position="299"/>
        <end position="318"/>
    </location>
</feature>
<comment type="catalytic activity">
    <reaction evidence="12 13">
        <text>ATP + H2O + phospholipidSide 1 = ADP + phosphate + phospholipidSide 2.</text>
        <dbReference type="EC" id="7.6.2.1"/>
    </reaction>
</comment>
<evidence type="ECO:0000256" key="1">
    <source>
        <dbReference type="ARBA" id="ARBA00004141"/>
    </source>
</evidence>
<keyword evidence="9 13" id="KW-1278">Translocase</keyword>
<keyword evidence="7 13" id="KW-0067">ATP-binding</keyword>
<keyword evidence="8 13" id="KW-0460">Magnesium</keyword>
<feature type="transmembrane region" description="Helical" evidence="13">
    <location>
        <begin position="881"/>
        <end position="902"/>
    </location>
</feature>
<comment type="similarity">
    <text evidence="3 13">Belongs to the cation transport ATPase (P-type) (TC 3.A.3) family. Type IV subfamily.</text>
</comment>
<dbReference type="Gene3D" id="3.40.50.1000">
    <property type="entry name" value="HAD superfamily/HAD-like"/>
    <property type="match status" value="1"/>
</dbReference>
<evidence type="ECO:0000259" key="14">
    <source>
        <dbReference type="Pfam" id="PF00122"/>
    </source>
</evidence>
<feature type="domain" description="P-type ATPase C-terminal" evidence="16">
    <location>
        <begin position="814"/>
        <end position="1063"/>
    </location>
</feature>
<evidence type="ECO:0000256" key="4">
    <source>
        <dbReference type="ARBA" id="ARBA00022692"/>
    </source>
</evidence>
<comment type="subcellular location">
    <subcellularLocation>
        <location evidence="2">Endomembrane system</location>
    </subcellularLocation>
    <subcellularLocation>
        <location evidence="1 13">Membrane</location>
        <topology evidence="1 13">Multi-pass membrane protein</topology>
    </subcellularLocation>
</comment>
<evidence type="ECO:0000259" key="15">
    <source>
        <dbReference type="Pfam" id="PF16209"/>
    </source>
</evidence>
<feature type="transmembrane region" description="Helical" evidence="13">
    <location>
        <begin position="850"/>
        <end position="869"/>
    </location>
</feature>